<accession>A0A0B5B0Q7</accession>
<evidence type="ECO:0000313" key="1">
    <source>
        <dbReference type="EMBL" id="AJD93729.1"/>
    </source>
</evidence>
<dbReference type="KEGG" id="jeo:JMA_44120"/>
<proteinExistence type="predicted"/>
<organism evidence="1 2">
    <name type="scientific">Jeotgalibacillus malaysiensis</name>
    <dbReference type="NCBI Taxonomy" id="1508404"/>
    <lineage>
        <taxon>Bacteria</taxon>
        <taxon>Bacillati</taxon>
        <taxon>Bacillota</taxon>
        <taxon>Bacilli</taxon>
        <taxon>Bacillales</taxon>
        <taxon>Caryophanaceae</taxon>
        <taxon>Jeotgalibacillus</taxon>
    </lineage>
</organism>
<reference evidence="1 2" key="1">
    <citation type="submission" date="2014-08" db="EMBL/GenBank/DDBJ databases">
        <title>Complete genome of a marine bacteria Jeotgalibacillus malaysiensis.</title>
        <authorList>
            <person name="Yaakop A.S."/>
            <person name="Chan K.-G."/>
            <person name="Goh K.M."/>
        </authorList>
    </citation>
    <scope>NUCLEOTIDE SEQUENCE [LARGE SCALE GENOMIC DNA]</scope>
    <source>
        <strain evidence="1 2">D5</strain>
        <plasmid evidence="2">Plasmid</plasmid>
    </source>
</reference>
<dbReference type="BioCyc" id="JESP1508404:G14D9-13735-MONOMER"/>
<keyword evidence="2" id="KW-1185">Reference proteome</keyword>
<keyword evidence="1" id="KW-0614">Plasmid</keyword>
<dbReference type="AlphaFoldDB" id="A0A0B5B0Q7"/>
<name>A0A0B5B0Q7_9BACL</name>
<dbReference type="EMBL" id="CP009417">
    <property type="protein sequence ID" value="AJD93729.1"/>
    <property type="molecule type" value="Genomic_DNA"/>
</dbReference>
<dbReference type="HOGENOM" id="CLU_054933_0_0_9"/>
<dbReference type="Proteomes" id="UP000031449">
    <property type="component" value="Plasmid unnamed"/>
</dbReference>
<dbReference type="OrthoDB" id="7923656at2"/>
<evidence type="ECO:0000313" key="2">
    <source>
        <dbReference type="Proteomes" id="UP000031449"/>
    </source>
</evidence>
<geneLocation type="plasmid" evidence="2"/>
<gene>
    <name evidence="1" type="ORF">JMA_44120</name>
</gene>
<sequence length="330" mass="37045">MLKYEFTGNTRFQMYNGVNDEFRSIRALRDIPVHGVKAGDLGGWIAVGSELSQEGDAWISGNSYLYRDTKVSGDVLIKESYIYESNIHGEGIILCSNVLKSNLHQTDFNRVEHSLLSHVEAKEALLEMDSSALKHVEVKNTVLKMKESNLKSLGECPLVILTEQKRFIMTGSEVFIKTDHPDHARVHHNVTINNVNVKRGEALKMLAGFEPFKWENLILKNMEIHHGHVYPSKEKGYSHIAGTESERILIEDSYFQSQDSTVNGKIRLEGGLLLEKSTIEGMSSLVNHGKGELSLRNIRLTEMASITKESEFALELQNKSYGAEDVVVLG</sequence>
<protein>
    <submittedName>
        <fullName evidence="1">Uncharacterized protein</fullName>
    </submittedName>
</protein>